<organism evidence="1 2">
    <name type="scientific">Scylla paramamosain</name>
    <name type="common">Mud crab</name>
    <dbReference type="NCBI Taxonomy" id="85552"/>
    <lineage>
        <taxon>Eukaryota</taxon>
        <taxon>Metazoa</taxon>
        <taxon>Ecdysozoa</taxon>
        <taxon>Arthropoda</taxon>
        <taxon>Crustacea</taxon>
        <taxon>Multicrustacea</taxon>
        <taxon>Malacostraca</taxon>
        <taxon>Eumalacostraca</taxon>
        <taxon>Eucarida</taxon>
        <taxon>Decapoda</taxon>
        <taxon>Pleocyemata</taxon>
        <taxon>Brachyura</taxon>
        <taxon>Eubrachyura</taxon>
        <taxon>Portunoidea</taxon>
        <taxon>Portunidae</taxon>
        <taxon>Portuninae</taxon>
        <taxon>Scylla</taxon>
    </lineage>
</organism>
<protein>
    <submittedName>
        <fullName evidence="1">Uncharacterized protein</fullName>
    </submittedName>
</protein>
<evidence type="ECO:0000313" key="1">
    <source>
        <dbReference type="EMBL" id="KAK8401079.1"/>
    </source>
</evidence>
<evidence type="ECO:0000313" key="2">
    <source>
        <dbReference type="Proteomes" id="UP001487740"/>
    </source>
</evidence>
<accession>A0AAW0UN50</accession>
<dbReference type="AlphaFoldDB" id="A0AAW0UN50"/>
<dbReference type="EMBL" id="JARAKH010000009">
    <property type="protein sequence ID" value="KAK8401079.1"/>
    <property type="molecule type" value="Genomic_DNA"/>
</dbReference>
<gene>
    <name evidence="1" type="ORF">O3P69_002687</name>
</gene>
<keyword evidence="2" id="KW-1185">Reference proteome</keyword>
<proteinExistence type="predicted"/>
<dbReference type="PROSITE" id="PS51257">
    <property type="entry name" value="PROKAR_LIPOPROTEIN"/>
    <property type="match status" value="1"/>
</dbReference>
<reference evidence="1 2" key="1">
    <citation type="submission" date="2023-03" db="EMBL/GenBank/DDBJ databases">
        <title>High-quality genome of Scylla paramamosain provides insights in environmental adaptation.</title>
        <authorList>
            <person name="Zhang L."/>
        </authorList>
    </citation>
    <scope>NUCLEOTIDE SEQUENCE [LARGE SCALE GENOMIC DNA]</scope>
    <source>
        <strain evidence="1">LZ_2023a</strain>
        <tissue evidence="1">Muscle</tissue>
    </source>
</reference>
<comment type="caution">
    <text evidence="1">The sequence shown here is derived from an EMBL/GenBank/DDBJ whole genome shotgun (WGS) entry which is preliminary data.</text>
</comment>
<name>A0AAW0UN50_SCYPA</name>
<dbReference type="Proteomes" id="UP001487740">
    <property type="component" value="Unassembled WGS sequence"/>
</dbReference>
<sequence length="115" mass="12308">MLSRAEGWGDEEGAVAWAGSGGCGVENWGEYWGSLTTLGEKEAAAAQHNIKPGENTGALTSVSQGPFATAIQGLPHPPWPWYSLVATGVLQTMIVALWEMPPDQDRDPIFDEPQN</sequence>